<gene>
    <name evidence="1" type="ORF">NFC81_10015</name>
</gene>
<dbReference type="AlphaFoldDB" id="A0AB38YDU4"/>
<name>A0AB38YDU4_9GAMM</name>
<proteinExistence type="predicted"/>
<dbReference type="RefSeq" id="WP_304994347.1">
    <property type="nucleotide sequence ID" value="NZ_CP101717.1"/>
</dbReference>
<protein>
    <submittedName>
        <fullName evidence="1">Uncharacterized protein</fullName>
    </submittedName>
</protein>
<reference evidence="1" key="1">
    <citation type="submission" date="2022-07" db="EMBL/GenBank/DDBJ databases">
        <title>Complete genome sequence of Salinispirillum sp. LH10-3-1 capable of multiple carbohydrate inversion isolated from a soda lake.</title>
        <authorList>
            <person name="Liu J."/>
            <person name="Zhai Y."/>
            <person name="Zhang H."/>
            <person name="Yang H."/>
            <person name="Qu J."/>
            <person name="Li J."/>
        </authorList>
    </citation>
    <scope>NUCLEOTIDE SEQUENCE</scope>
    <source>
        <strain evidence="1">LH 10-3-1</strain>
    </source>
</reference>
<accession>A0AB38YDU4</accession>
<organism evidence="1">
    <name type="scientific">Salinispirillum sp. LH 10-3-1</name>
    <dbReference type="NCBI Taxonomy" id="2952525"/>
    <lineage>
        <taxon>Bacteria</taxon>
        <taxon>Pseudomonadati</taxon>
        <taxon>Pseudomonadota</taxon>
        <taxon>Gammaproteobacteria</taxon>
        <taxon>Oceanospirillales</taxon>
        <taxon>Saccharospirillaceae</taxon>
        <taxon>Salinispirillum</taxon>
    </lineage>
</organism>
<dbReference type="EMBL" id="CP101717">
    <property type="protein sequence ID" value="WLD57060.1"/>
    <property type="molecule type" value="Genomic_DNA"/>
</dbReference>
<evidence type="ECO:0000313" key="1">
    <source>
        <dbReference type="EMBL" id="WLD57060.1"/>
    </source>
</evidence>
<sequence>MSDNRIERDFFARDAEEQAAFLSQTWCQHCMAADLGMTDPEEYEIDERVFVSGKCVQCGNPVVTELVEGDDGGYYDDEAP</sequence>